<evidence type="ECO:0000313" key="11">
    <source>
        <dbReference type="Proteomes" id="UP000002026"/>
    </source>
</evidence>
<dbReference type="SUPFAM" id="SSF52172">
    <property type="entry name" value="CheY-like"/>
    <property type="match status" value="1"/>
</dbReference>
<organism evidence="10 11">
    <name type="scientific">Slackia heliotrinireducens (strain ATCC 29202 / DSM 20476 / NCTC 11029 / RHS 1)</name>
    <name type="common">Peptococcus heliotrinreducens</name>
    <dbReference type="NCBI Taxonomy" id="471855"/>
    <lineage>
        <taxon>Bacteria</taxon>
        <taxon>Bacillati</taxon>
        <taxon>Actinomycetota</taxon>
        <taxon>Coriobacteriia</taxon>
        <taxon>Eggerthellales</taxon>
        <taxon>Eggerthellaceae</taxon>
        <taxon>Slackia</taxon>
    </lineage>
</organism>
<dbReference type="HOGENOM" id="CLU_000445_30_1_11"/>
<accession>C7N1W1</accession>
<protein>
    <submittedName>
        <fullName evidence="10">Response regulator with CheY-like receiver domain and winged-helix DNA-binding domain</fullName>
    </submittedName>
</protein>
<evidence type="ECO:0000256" key="3">
    <source>
        <dbReference type="ARBA" id="ARBA00023015"/>
    </source>
</evidence>
<evidence type="ECO:0000256" key="6">
    <source>
        <dbReference type="PROSITE-ProRule" id="PRU00169"/>
    </source>
</evidence>
<dbReference type="Pfam" id="PF00486">
    <property type="entry name" value="Trans_reg_C"/>
    <property type="match status" value="1"/>
</dbReference>
<dbReference type="PROSITE" id="PS51755">
    <property type="entry name" value="OMPR_PHOB"/>
    <property type="match status" value="1"/>
</dbReference>
<proteinExistence type="predicted"/>
<dbReference type="EMBL" id="CP001684">
    <property type="protein sequence ID" value="ACV23402.1"/>
    <property type="molecule type" value="Genomic_DNA"/>
</dbReference>
<evidence type="ECO:0000256" key="1">
    <source>
        <dbReference type="ARBA" id="ARBA00022553"/>
    </source>
</evidence>
<dbReference type="Pfam" id="PF00072">
    <property type="entry name" value="Response_reg"/>
    <property type="match status" value="1"/>
</dbReference>
<dbReference type="PANTHER" id="PTHR48111">
    <property type="entry name" value="REGULATOR OF RPOS"/>
    <property type="match status" value="1"/>
</dbReference>
<dbReference type="InterPro" id="IPR036388">
    <property type="entry name" value="WH-like_DNA-bd_sf"/>
</dbReference>
<dbReference type="GO" id="GO:0000976">
    <property type="term" value="F:transcription cis-regulatory region binding"/>
    <property type="evidence" value="ECO:0007669"/>
    <property type="project" value="TreeGrafter"/>
</dbReference>
<evidence type="ECO:0000256" key="5">
    <source>
        <dbReference type="ARBA" id="ARBA00023163"/>
    </source>
</evidence>
<dbReference type="GO" id="GO:0006355">
    <property type="term" value="P:regulation of DNA-templated transcription"/>
    <property type="evidence" value="ECO:0007669"/>
    <property type="project" value="InterPro"/>
</dbReference>
<keyword evidence="1 6" id="KW-0597">Phosphoprotein</keyword>
<evidence type="ECO:0000259" key="9">
    <source>
        <dbReference type="PROSITE" id="PS51755"/>
    </source>
</evidence>
<dbReference type="GO" id="GO:0000156">
    <property type="term" value="F:phosphorelay response regulator activity"/>
    <property type="evidence" value="ECO:0007669"/>
    <property type="project" value="TreeGrafter"/>
</dbReference>
<evidence type="ECO:0000256" key="7">
    <source>
        <dbReference type="PROSITE-ProRule" id="PRU01091"/>
    </source>
</evidence>
<keyword evidence="11" id="KW-1185">Reference proteome</keyword>
<dbReference type="InterPro" id="IPR039420">
    <property type="entry name" value="WalR-like"/>
</dbReference>
<dbReference type="SUPFAM" id="SSF46894">
    <property type="entry name" value="C-terminal effector domain of the bipartite response regulators"/>
    <property type="match status" value="1"/>
</dbReference>
<feature type="modified residue" description="4-aspartylphosphate" evidence="6">
    <location>
        <position position="53"/>
    </location>
</feature>
<dbReference type="Gene3D" id="6.10.250.690">
    <property type="match status" value="1"/>
</dbReference>
<evidence type="ECO:0000313" key="10">
    <source>
        <dbReference type="EMBL" id="ACV23402.1"/>
    </source>
</evidence>
<dbReference type="PANTHER" id="PTHR48111:SF22">
    <property type="entry name" value="REGULATOR OF RPOS"/>
    <property type="match status" value="1"/>
</dbReference>
<dbReference type="InterPro" id="IPR001867">
    <property type="entry name" value="OmpR/PhoB-type_DNA-bd"/>
</dbReference>
<keyword evidence="4 7" id="KW-0238">DNA-binding</keyword>
<keyword evidence="5" id="KW-0804">Transcription</keyword>
<dbReference type="InterPro" id="IPR001789">
    <property type="entry name" value="Sig_transdc_resp-reg_receiver"/>
</dbReference>
<dbReference type="RefSeq" id="WP_012799502.1">
    <property type="nucleotide sequence ID" value="NC_013165.1"/>
</dbReference>
<sequence length="226" mass="24837">MSSRVLYAEDTRDLNRAVSAVLKHQGFDVTSCFDGVEASKALASSRYDVVVLDIMMPNRSGLDVLKDMRAEGDVTPVLLLTAKTEVDDRVAGLEAGADDYLSKPFAMKELVARIKSLDRRNTDYGVGNLSFGNVRLNAETFELAACNSVRLSHQEFELMRTLILNTDRDLSADFLLGRVWGAADDADAATVDLYIRYLGSKLQGIQSNVMVKSSEAGYRLVEGDLQ</sequence>
<dbReference type="InterPro" id="IPR011006">
    <property type="entry name" value="CheY-like_superfamily"/>
</dbReference>
<dbReference type="SMART" id="SM00862">
    <property type="entry name" value="Trans_reg_C"/>
    <property type="match status" value="1"/>
</dbReference>
<dbReference type="AlphaFoldDB" id="C7N1W1"/>
<keyword evidence="3" id="KW-0805">Transcription regulation</keyword>
<dbReference type="PROSITE" id="PS50110">
    <property type="entry name" value="RESPONSE_REGULATORY"/>
    <property type="match status" value="1"/>
</dbReference>
<evidence type="ECO:0000256" key="2">
    <source>
        <dbReference type="ARBA" id="ARBA00023012"/>
    </source>
</evidence>
<feature type="domain" description="OmpR/PhoB-type" evidence="9">
    <location>
        <begin position="126"/>
        <end position="222"/>
    </location>
</feature>
<keyword evidence="2" id="KW-0902">Two-component regulatory system</keyword>
<dbReference type="SMART" id="SM00448">
    <property type="entry name" value="REC"/>
    <property type="match status" value="1"/>
</dbReference>
<dbReference type="Proteomes" id="UP000002026">
    <property type="component" value="Chromosome"/>
</dbReference>
<dbReference type="KEGG" id="shi:Shel_23930"/>
<dbReference type="Gene3D" id="1.10.10.10">
    <property type="entry name" value="Winged helix-like DNA-binding domain superfamily/Winged helix DNA-binding domain"/>
    <property type="match status" value="1"/>
</dbReference>
<dbReference type="GO" id="GO:0005829">
    <property type="term" value="C:cytosol"/>
    <property type="evidence" value="ECO:0007669"/>
    <property type="project" value="TreeGrafter"/>
</dbReference>
<dbReference type="eggNOG" id="COG0745">
    <property type="taxonomic scope" value="Bacteria"/>
</dbReference>
<evidence type="ECO:0000259" key="8">
    <source>
        <dbReference type="PROSITE" id="PS50110"/>
    </source>
</evidence>
<dbReference type="InterPro" id="IPR016032">
    <property type="entry name" value="Sig_transdc_resp-reg_C-effctor"/>
</dbReference>
<evidence type="ECO:0000256" key="4">
    <source>
        <dbReference type="ARBA" id="ARBA00023125"/>
    </source>
</evidence>
<dbReference type="GO" id="GO:0032993">
    <property type="term" value="C:protein-DNA complex"/>
    <property type="evidence" value="ECO:0007669"/>
    <property type="project" value="TreeGrafter"/>
</dbReference>
<name>C7N1W1_SLAHD</name>
<reference evidence="10 11" key="1">
    <citation type="journal article" date="2009" name="Stand. Genomic Sci.">
        <title>Complete genome sequence of Slackia heliotrinireducens type strain (RHS 1).</title>
        <authorList>
            <person name="Pukall R."/>
            <person name="Lapidus A."/>
            <person name="Nolan M."/>
            <person name="Copeland A."/>
            <person name="Glavina Del Rio T."/>
            <person name="Lucas S."/>
            <person name="Chen F."/>
            <person name="Tice H."/>
            <person name="Cheng J.F."/>
            <person name="Chertkov O."/>
            <person name="Bruce D."/>
            <person name="Goodwin L."/>
            <person name="Kuske C."/>
            <person name="Brettin T."/>
            <person name="Detter J.C."/>
            <person name="Han C."/>
            <person name="Pitluck S."/>
            <person name="Pati A."/>
            <person name="Mavrommatis K."/>
            <person name="Ivanova N."/>
            <person name="Ovchinnikova G."/>
            <person name="Chen A."/>
            <person name="Palaniappan K."/>
            <person name="Schneider S."/>
            <person name="Rohde M."/>
            <person name="Chain P."/>
            <person name="D'haeseleer P."/>
            <person name="Goker M."/>
            <person name="Bristow J."/>
            <person name="Eisen J.A."/>
            <person name="Markowitz V."/>
            <person name="Kyrpides N.C."/>
            <person name="Klenk H.P."/>
            <person name="Hugenholtz P."/>
        </authorList>
    </citation>
    <scope>NUCLEOTIDE SEQUENCE [LARGE SCALE GENOMIC DNA]</scope>
    <source>
        <strain evidence="11">ATCC 29202 / DSM 20476 / NCTC 11029 / RHS 1</strain>
    </source>
</reference>
<dbReference type="STRING" id="471855.Shel_23930"/>
<dbReference type="Gene3D" id="3.40.50.2300">
    <property type="match status" value="1"/>
</dbReference>
<feature type="domain" description="Response regulatory" evidence="8">
    <location>
        <begin position="4"/>
        <end position="118"/>
    </location>
</feature>
<gene>
    <name evidence="10" type="ordered locus">Shel_23930</name>
</gene>
<feature type="DNA-binding region" description="OmpR/PhoB-type" evidence="7">
    <location>
        <begin position="126"/>
        <end position="222"/>
    </location>
</feature>